<dbReference type="Pfam" id="PF07589">
    <property type="entry name" value="PEP-CTERM"/>
    <property type="match status" value="1"/>
</dbReference>
<feature type="signal peptide" evidence="2">
    <location>
        <begin position="1"/>
        <end position="24"/>
    </location>
</feature>
<dbReference type="AlphaFoldDB" id="A0AA41R8J8"/>
<evidence type="ECO:0000313" key="4">
    <source>
        <dbReference type="EMBL" id="MCJ8502990.1"/>
    </source>
</evidence>
<evidence type="ECO:0000313" key="5">
    <source>
        <dbReference type="Proteomes" id="UP001165427"/>
    </source>
</evidence>
<comment type="caution">
    <text evidence="4">The sequence shown here is derived from an EMBL/GenBank/DDBJ whole genome shotgun (WGS) entry which is preliminary data.</text>
</comment>
<keyword evidence="2" id="KW-0732">Signal</keyword>
<dbReference type="InterPro" id="IPR013424">
    <property type="entry name" value="Ice-binding_C"/>
</dbReference>
<name>A0AA41R8J8_9BACT</name>
<keyword evidence="1" id="KW-1133">Transmembrane helix</keyword>
<keyword evidence="1" id="KW-0472">Membrane</keyword>
<keyword evidence="1" id="KW-0812">Transmembrane</keyword>
<dbReference type="Proteomes" id="UP001165427">
    <property type="component" value="Unassembled WGS sequence"/>
</dbReference>
<feature type="transmembrane region" description="Helical" evidence="1">
    <location>
        <begin position="152"/>
        <end position="169"/>
    </location>
</feature>
<accession>A0AA41R8J8</accession>
<keyword evidence="5" id="KW-1185">Reference proteome</keyword>
<proteinExistence type="predicted"/>
<dbReference type="NCBIfam" id="TIGR02595">
    <property type="entry name" value="PEP_CTERM"/>
    <property type="match status" value="1"/>
</dbReference>
<organism evidence="4 5">
    <name type="scientific">Desulfatitalea alkaliphila</name>
    <dbReference type="NCBI Taxonomy" id="2929485"/>
    <lineage>
        <taxon>Bacteria</taxon>
        <taxon>Pseudomonadati</taxon>
        <taxon>Thermodesulfobacteriota</taxon>
        <taxon>Desulfobacteria</taxon>
        <taxon>Desulfobacterales</taxon>
        <taxon>Desulfosarcinaceae</taxon>
        <taxon>Desulfatitalea</taxon>
    </lineage>
</organism>
<gene>
    <name evidence="4" type="ORF">MRX98_20610</name>
</gene>
<evidence type="ECO:0000259" key="3">
    <source>
        <dbReference type="Pfam" id="PF07589"/>
    </source>
</evidence>
<evidence type="ECO:0000256" key="2">
    <source>
        <dbReference type="SAM" id="SignalP"/>
    </source>
</evidence>
<dbReference type="EMBL" id="JALJRB010000039">
    <property type="protein sequence ID" value="MCJ8502990.1"/>
    <property type="molecule type" value="Genomic_DNA"/>
</dbReference>
<reference evidence="4" key="1">
    <citation type="submission" date="2022-04" db="EMBL/GenBank/DDBJ databases">
        <title>Desulfatitalea alkaliphila sp. nov., a novel anaerobic sulfate-reducing bacterium isolated from terrestrial mud volcano, Taman Peninsula, Russia.</title>
        <authorList>
            <person name="Khomyakova M.A."/>
            <person name="Merkel A.Y."/>
            <person name="Slobodkin A.I."/>
        </authorList>
    </citation>
    <scope>NUCLEOTIDE SEQUENCE</scope>
    <source>
        <strain evidence="4">M08but</strain>
    </source>
</reference>
<feature type="chain" id="PRO_5041336716" evidence="2">
    <location>
        <begin position="25"/>
        <end position="175"/>
    </location>
</feature>
<evidence type="ECO:0000256" key="1">
    <source>
        <dbReference type="SAM" id="Phobius"/>
    </source>
</evidence>
<dbReference type="RefSeq" id="WP_246914636.1">
    <property type="nucleotide sequence ID" value="NZ_JALJRB010000039.1"/>
</dbReference>
<sequence>MKKTTAITTLSLTFVLLMSVAASAAIIKEETDTVYLYDYVWGLGWNSWQHNTPADFSVPSAEVVSANLTIWAANVESGPWQNDYVFVEGQYQGALNGWSFATHFDIADTFTVNWTGGDPLNVGLLYNDFFHGMLLKKSVFTLSYSPEPVPEPATLLLLGTGLLGLIGVSRKRLRK</sequence>
<protein>
    <submittedName>
        <fullName evidence="4">PEP-CTERM sorting domain-containing protein</fullName>
    </submittedName>
</protein>
<feature type="domain" description="Ice-binding protein C-terminal" evidence="3">
    <location>
        <begin position="148"/>
        <end position="171"/>
    </location>
</feature>